<dbReference type="AlphaFoldDB" id="A0A4D6M675"/>
<name>A0A4D6M675_VIGUN</name>
<evidence type="ECO:0000313" key="1">
    <source>
        <dbReference type="EMBL" id="QCD96253.1"/>
    </source>
</evidence>
<reference evidence="1 2" key="1">
    <citation type="submission" date="2019-04" db="EMBL/GenBank/DDBJ databases">
        <title>An improved genome assembly and genetic linkage map for asparagus bean, Vigna unguiculata ssp. sesquipedialis.</title>
        <authorList>
            <person name="Xia Q."/>
            <person name="Zhang R."/>
            <person name="Dong Y."/>
        </authorList>
    </citation>
    <scope>NUCLEOTIDE SEQUENCE [LARGE SCALE GENOMIC DNA]</scope>
    <source>
        <tissue evidence="1">Leaf</tissue>
    </source>
</reference>
<protein>
    <submittedName>
        <fullName evidence="1">Uncharacterized protein</fullName>
    </submittedName>
</protein>
<sequence>MVLKESLILIILKDVYSESVQLEKLKDPTNRITCDIVGEDLLTKFTKELNDVDDTEILVIELSSDVFVPPIVAKRECEPFVVVEEPNLPIKRMLKRNIKIEK</sequence>
<organism evidence="1 2">
    <name type="scientific">Vigna unguiculata</name>
    <name type="common">Cowpea</name>
    <dbReference type="NCBI Taxonomy" id="3917"/>
    <lineage>
        <taxon>Eukaryota</taxon>
        <taxon>Viridiplantae</taxon>
        <taxon>Streptophyta</taxon>
        <taxon>Embryophyta</taxon>
        <taxon>Tracheophyta</taxon>
        <taxon>Spermatophyta</taxon>
        <taxon>Magnoliopsida</taxon>
        <taxon>eudicotyledons</taxon>
        <taxon>Gunneridae</taxon>
        <taxon>Pentapetalae</taxon>
        <taxon>rosids</taxon>
        <taxon>fabids</taxon>
        <taxon>Fabales</taxon>
        <taxon>Fabaceae</taxon>
        <taxon>Papilionoideae</taxon>
        <taxon>50 kb inversion clade</taxon>
        <taxon>NPAAA clade</taxon>
        <taxon>indigoferoid/millettioid clade</taxon>
        <taxon>Phaseoleae</taxon>
        <taxon>Vigna</taxon>
    </lineage>
</organism>
<keyword evidence="2" id="KW-1185">Reference proteome</keyword>
<accession>A0A4D6M675</accession>
<dbReference type="Proteomes" id="UP000501690">
    <property type="component" value="Linkage Group LG6"/>
</dbReference>
<gene>
    <name evidence="1" type="ORF">DEO72_LG6g955</name>
</gene>
<evidence type="ECO:0000313" key="2">
    <source>
        <dbReference type="Proteomes" id="UP000501690"/>
    </source>
</evidence>
<dbReference type="EMBL" id="CP039350">
    <property type="protein sequence ID" value="QCD96253.1"/>
    <property type="molecule type" value="Genomic_DNA"/>
</dbReference>
<proteinExistence type="predicted"/>